<dbReference type="OrthoDB" id="408532at2759"/>
<comment type="caution">
    <text evidence="11">The sequence shown here is derived from an EMBL/GenBank/DDBJ whole genome shotgun (WGS) entry which is preliminary data.</text>
</comment>
<dbReference type="GO" id="GO:0005615">
    <property type="term" value="C:extracellular space"/>
    <property type="evidence" value="ECO:0007669"/>
    <property type="project" value="TreeGrafter"/>
</dbReference>
<protein>
    <recommendedName>
        <fullName evidence="4 7">Beta-glucuronidase</fullName>
        <ecNumber evidence="3 7">3.2.1.31</ecNumber>
    </recommendedName>
</protein>
<dbReference type="Pfam" id="PF02836">
    <property type="entry name" value="Glyco_hydro_2_C"/>
    <property type="match status" value="1"/>
</dbReference>
<dbReference type="PRINTS" id="PR00132">
    <property type="entry name" value="GLHYDRLASE2"/>
</dbReference>
<dbReference type="InterPro" id="IPR023230">
    <property type="entry name" value="Glyco_hydro_2_CS"/>
</dbReference>
<dbReference type="InterPro" id="IPR006104">
    <property type="entry name" value="Glyco_hydro_2_N"/>
</dbReference>
<evidence type="ECO:0000256" key="6">
    <source>
        <dbReference type="ARBA" id="ARBA00023295"/>
    </source>
</evidence>
<organism evidence="11 12">
    <name type="scientific">Cloeon dipterum</name>
    <dbReference type="NCBI Taxonomy" id="197152"/>
    <lineage>
        <taxon>Eukaryota</taxon>
        <taxon>Metazoa</taxon>
        <taxon>Ecdysozoa</taxon>
        <taxon>Arthropoda</taxon>
        <taxon>Hexapoda</taxon>
        <taxon>Insecta</taxon>
        <taxon>Pterygota</taxon>
        <taxon>Palaeoptera</taxon>
        <taxon>Ephemeroptera</taxon>
        <taxon>Pisciforma</taxon>
        <taxon>Baetidae</taxon>
        <taxon>Cloeon</taxon>
    </lineage>
</organism>
<dbReference type="GO" id="GO:0030246">
    <property type="term" value="F:carbohydrate binding"/>
    <property type="evidence" value="ECO:0007669"/>
    <property type="project" value="TreeGrafter"/>
</dbReference>
<evidence type="ECO:0000256" key="2">
    <source>
        <dbReference type="ARBA" id="ARBA00007401"/>
    </source>
</evidence>
<dbReference type="Pfam" id="PF00703">
    <property type="entry name" value="Glyco_hydro_2"/>
    <property type="match status" value="1"/>
</dbReference>
<dbReference type="SUPFAM" id="SSF51445">
    <property type="entry name" value="(Trans)glycosidases"/>
    <property type="match status" value="1"/>
</dbReference>
<dbReference type="NCBIfam" id="NF007538">
    <property type="entry name" value="PRK10150.1"/>
    <property type="match status" value="1"/>
</dbReference>
<gene>
    <name evidence="11" type="ORF">CLODIP_2_CD13362</name>
</gene>
<dbReference type="Gene3D" id="3.20.20.80">
    <property type="entry name" value="Glycosidases"/>
    <property type="match status" value="1"/>
</dbReference>
<comment type="function">
    <text evidence="1 7">Plays an important role in the degradation of dermatan and keratan sulfates.</text>
</comment>
<dbReference type="Gene3D" id="2.60.40.10">
    <property type="entry name" value="Immunoglobulins"/>
    <property type="match status" value="1"/>
</dbReference>
<evidence type="ECO:0000256" key="4">
    <source>
        <dbReference type="ARBA" id="ARBA00016205"/>
    </source>
</evidence>
<dbReference type="InterPro" id="IPR006102">
    <property type="entry name" value="Ig-like_GH2"/>
</dbReference>
<keyword evidence="12" id="KW-1185">Reference proteome</keyword>
<dbReference type="SUPFAM" id="SSF49785">
    <property type="entry name" value="Galactose-binding domain-like"/>
    <property type="match status" value="1"/>
</dbReference>
<keyword evidence="6 7" id="KW-0326">Glycosidase</keyword>
<dbReference type="InterPro" id="IPR023232">
    <property type="entry name" value="Glyco_hydro_2_AS"/>
</dbReference>
<keyword evidence="7" id="KW-0458">Lysosome</keyword>
<proteinExistence type="inferred from homology"/>
<dbReference type="PANTHER" id="PTHR10066:SF67">
    <property type="entry name" value="BETA-GLUCURONIDASE"/>
    <property type="match status" value="1"/>
</dbReference>
<dbReference type="PROSITE" id="PS00719">
    <property type="entry name" value="GLYCOSYL_HYDROL_F2_1"/>
    <property type="match status" value="1"/>
</dbReference>
<evidence type="ECO:0000256" key="1">
    <source>
        <dbReference type="ARBA" id="ARBA00003025"/>
    </source>
</evidence>
<dbReference type="EMBL" id="CADEPI010000027">
    <property type="protein sequence ID" value="CAB3366916.1"/>
    <property type="molecule type" value="Genomic_DNA"/>
</dbReference>
<accession>A0A8S1CC60</accession>
<keyword evidence="5 7" id="KW-0378">Hydrolase</keyword>
<evidence type="ECO:0000256" key="7">
    <source>
        <dbReference type="RuleBase" id="RU361154"/>
    </source>
</evidence>
<comment type="subunit">
    <text evidence="7">Homotetramer.</text>
</comment>
<dbReference type="InterPro" id="IPR017853">
    <property type="entry name" value="GH"/>
</dbReference>
<dbReference type="EC" id="3.2.1.31" evidence="3 7"/>
<comment type="similarity">
    <text evidence="2 7">Belongs to the glycosyl hydrolase 2 family.</text>
</comment>
<evidence type="ECO:0000259" key="10">
    <source>
        <dbReference type="Pfam" id="PF02837"/>
    </source>
</evidence>
<evidence type="ECO:0000256" key="3">
    <source>
        <dbReference type="ARBA" id="ARBA00012761"/>
    </source>
</evidence>
<dbReference type="Pfam" id="PF02837">
    <property type="entry name" value="Glyco_hydro_2_N"/>
    <property type="match status" value="1"/>
</dbReference>
<dbReference type="AlphaFoldDB" id="A0A8S1CC60"/>
<dbReference type="Gene3D" id="2.60.120.260">
    <property type="entry name" value="Galactose-binding domain-like"/>
    <property type="match status" value="1"/>
</dbReference>
<reference evidence="11 12" key="1">
    <citation type="submission" date="2020-04" db="EMBL/GenBank/DDBJ databases">
        <authorList>
            <person name="Alioto T."/>
            <person name="Alioto T."/>
            <person name="Gomez Garrido J."/>
        </authorList>
    </citation>
    <scope>NUCLEOTIDE SEQUENCE [LARGE SCALE GENOMIC DNA]</scope>
</reference>
<dbReference type="InterPro" id="IPR008979">
    <property type="entry name" value="Galactose-bd-like_sf"/>
</dbReference>
<dbReference type="GO" id="GO:0019391">
    <property type="term" value="P:glucuronoside catabolic process"/>
    <property type="evidence" value="ECO:0007669"/>
    <property type="project" value="TreeGrafter"/>
</dbReference>
<evidence type="ECO:0000313" key="11">
    <source>
        <dbReference type="EMBL" id="CAB3366916.1"/>
    </source>
</evidence>
<feature type="domain" description="Glycosyl hydrolases family 2 sugar binding" evidence="10">
    <location>
        <begin position="36"/>
        <end position="168"/>
    </location>
</feature>
<evidence type="ECO:0000256" key="5">
    <source>
        <dbReference type="ARBA" id="ARBA00022801"/>
    </source>
</evidence>
<sequence>MNDPEVGMREKWWKKLRLGGGDVILMPVPSSYNDITQETRIRDHIGVVWYQKCGYLPERVTNRSRRVVLHFGSVNYRSVVWVNDVKVTENIGGHLPFEMEVTDLRKAGKICVTVAVNNTLTPNSIPQGKVVHYKDRQKYPEGFVTQRLNFDFFHYAGIHRSVNFYTTPFAYFTDVTVLTDVDFSSDAPIGIINFEIEFDGQTASDTFRYNVILLDENGKEVANSMSNTKLSGEMKVENPKLWWPYLSQSEEKYAYLYTLQFQLIPENDIAPQDIYNMKVGIRSLEWDQSMQNTLLINNKPLYIRGFGRHEDADIRGRGFDLAIALRDAYLMQWIGANGYRTSHYPYSEESLDIADQFGFVVIDETPAIGLSNFTNRLQKKHLKVTTELIARDKNHPSVIIWSLSNEPLTQLPTADEYFKELVQNVSMLDATRPVTFVTSQQWNNDVAVQHMDIVCVNRYAGWYGDEGHIELIERQTISEVKNWYTKFGKPVILSEYGAGALSGFHSLPSAMWTEEFEAQTLFKHFSAFDKLYGWDMLMGEMVWNFADFMTPQETIRPTGCMKGVFTRNRQPKLAAYILRQRYWQLAHKHCSSNFKGGNIAGKMCSVKLREFKNLFEQSK</sequence>
<dbReference type="FunFam" id="3.20.20.80:FF:000080">
    <property type="entry name" value="Beta-glucuronidase UidA"/>
    <property type="match status" value="1"/>
</dbReference>
<dbReference type="GO" id="GO:0004566">
    <property type="term" value="F:beta-glucuronidase activity"/>
    <property type="evidence" value="ECO:0007669"/>
    <property type="project" value="UniProtKB-EC"/>
</dbReference>
<dbReference type="InterPro" id="IPR006103">
    <property type="entry name" value="Glyco_hydro_2_cat"/>
</dbReference>
<dbReference type="InterPro" id="IPR013783">
    <property type="entry name" value="Ig-like_fold"/>
</dbReference>
<evidence type="ECO:0000313" key="12">
    <source>
        <dbReference type="Proteomes" id="UP000494165"/>
    </source>
</evidence>
<dbReference type="InterPro" id="IPR036156">
    <property type="entry name" value="Beta-gal/glucu_dom_sf"/>
</dbReference>
<dbReference type="GO" id="GO:0005975">
    <property type="term" value="P:carbohydrate metabolic process"/>
    <property type="evidence" value="ECO:0007669"/>
    <property type="project" value="InterPro"/>
</dbReference>
<dbReference type="PANTHER" id="PTHR10066">
    <property type="entry name" value="BETA-GLUCURONIDASE"/>
    <property type="match status" value="1"/>
</dbReference>
<evidence type="ECO:0000259" key="9">
    <source>
        <dbReference type="Pfam" id="PF02836"/>
    </source>
</evidence>
<dbReference type="Proteomes" id="UP000494165">
    <property type="component" value="Unassembled WGS sequence"/>
</dbReference>
<feature type="domain" description="Glycoside hydrolase family 2 immunoglobulin-like beta-sandwich" evidence="8">
    <location>
        <begin position="175"/>
        <end position="282"/>
    </location>
</feature>
<feature type="domain" description="Glycoside hydrolase family 2 catalytic" evidence="9">
    <location>
        <begin position="292"/>
        <end position="585"/>
    </location>
</feature>
<comment type="activity regulation">
    <text evidence="7">Inhibited by L-aspartic acid.</text>
</comment>
<dbReference type="SUPFAM" id="SSF49303">
    <property type="entry name" value="beta-Galactosidase/glucuronidase domain"/>
    <property type="match status" value="1"/>
</dbReference>
<name>A0A8S1CC60_9INSE</name>
<dbReference type="PROSITE" id="PS00608">
    <property type="entry name" value="GLYCOSYL_HYDROL_F2_2"/>
    <property type="match status" value="1"/>
</dbReference>
<evidence type="ECO:0000259" key="8">
    <source>
        <dbReference type="Pfam" id="PF00703"/>
    </source>
</evidence>
<comment type="catalytic activity">
    <reaction evidence="7">
        <text>a beta-D-glucuronoside + H2O = D-glucuronate + an alcohol</text>
        <dbReference type="Rhea" id="RHEA:17633"/>
        <dbReference type="ChEBI" id="CHEBI:15377"/>
        <dbReference type="ChEBI" id="CHEBI:30879"/>
        <dbReference type="ChEBI" id="CHEBI:58720"/>
        <dbReference type="ChEBI" id="CHEBI:83411"/>
        <dbReference type="EC" id="3.2.1.31"/>
    </reaction>
</comment>
<dbReference type="InterPro" id="IPR006101">
    <property type="entry name" value="Glyco_hydro_2"/>
</dbReference>